<dbReference type="InterPro" id="IPR014710">
    <property type="entry name" value="RmlC-like_jellyroll"/>
</dbReference>
<comment type="similarity">
    <text evidence="2">Belongs to the GSP E family.</text>
</comment>
<dbReference type="InterPro" id="IPR003593">
    <property type="entry name" value="AAA+_ATPase"/>
</dbReference>
<dbReference type="PROSITE" id="PS50042">
    <property type="entry name" value="CNMP_BINDING_3"/>
    <property type="match status" value="1"/>
</dbReference>
<dbReference type="SUPFAM" id="SSF160246">
    <property type="entry name" value="EspE N-terminal domain-like"/>
    <property type="match status" value="1"/>
</dbReference>
<dbReference type="STRING" id="1246637.MTBBW1_970027"/>
<dbReference type="Gene3D" id="3.30.450.90">
    <property type="match status" value="1"/>
</dbReference>
<feature type="domain" description="Cyclic nucleotide-binding" evidence="6">
    <location>
        <begin position="629"/>
        <end position="724"/>
    </location>
</feature>
<comment type="subcellular location">
    <subcellularLocation>
        <location evidence="1">Cytoplasm</location>
    </subcellularLocation>
</comment>
<dbReference type="InterPro" id="IPR007831">
    <property type="entry name" value="T2SS_GspE_N"/>
</dbReference>
<protein>
    <submittedName>
        <fullName evidence="7">PilB</fullName>
    </submittedName>
</protein>
<dbReference type="PANTHER" id="PTHR30258:SF1">
    <property type="entry name" value="PROTEIN TRANSPORT PROTEIN HOFB HOMOLOG"/>
    <property type="match status" value="1"/>
</dbReference>
<dbReference type="InterPro" id="IPR018490">
    <property type="entry name" value="cNMP-bd_dom_sf"/>
</dbReference>
<evidence type="ECO:0000256" key="2">
    <source>
        <dbReference type="ARBA" id="ARBA00006611"/>
    </source>
</evidence>
<dbReference type="CDD" id="cd01129">
    <property type="entry name" value="PulE-GspE-like"/>
    <property type="match status" value="1"/>
</dbReference>
<dbReference type="SUPFAM" id="SSF52540">
    <property type="entry name" value="P-loop containing nucleoside triphosphate hydrolases"/>
    <property type="match status" value="1"/>
</dbReference>
<dbReference type="GO" id="GO:0005524">
    <property type="term" value="F:ATP binding"/>
    <property type="evidence" value="ECO:0007669"/>
    <property type="project" value="UniProtKB-KW"/>
</dbReference>
<dbReference type="OrthoDB" id="9805147at2"/>
<keyword evidence="5" id="KW-0067">ATP-binding</keyword>
<dbReference type="InterPro" id="IPR001482">
    <property type="entry name" value="T2SS/T4SS_dom"/>
</dbReference>
<dbReference type="InterPro" id="IPR000595">
    <property type="entry name" value="cNMP-bd_dom"/>
</dbReference>
<dbReference type="FunFam" id="3.40.50.300:FF:000398">
    <property type="entry name" value="Type IV pilus assembly ATPase PilB"/>
    <property type="match status" value="1"/>
</dbReference>
<dbReference type="PANTHER" id="PTHR30258">
    <property type="entry name" value="TYPE II SECRETION SYSTEM PROTEIN GSPE-RELATED"/>
    <property type="match status" value="1"/>
</dbReference>
<dbReference type="Pfam" id="PF00027">
    <property type="entry name" value="cNMP_binding"/>
    <property type="match status" value="1"/>
</dbReference>
<dbReference type="AlphaFoldDB" id="A0A1W1HL60"/>
<keyword evidence="8" id="KW-1185">Reference proteome</keyword>
<sequence>MAAAPNKRGTSLKATIKDQSGAGKLKIGELLSKEGQITNTQFQAAQNQMKKGGGRLSSILLQMGHIDPETIVNVLGRLYGYQVVKYSDIKPSPQLIQAIPFQEIKEYLAFPLGARSDQIVITMTEPTDTTAVEELKEKINGFLKTNKNLKVCVSTENDIIEAYRDFYKISEEEYKEFIHFDDEPEDEEPVTSVDDFGSLVSEAADELEVHEVDDSSTSDEFMASDAPIIKLVNGILTKAIQDGVSDIHIEPFEKSLQVRYRLDGSLFKSMNLPLSIKNAVLSRIKILAELDIAERRVPQDGRIKLRLGKKKTVDFRVSTLPTLWGEGIVMRILDQSALNVDLSKLGFETDTFKAIKRCINRPYGLLLVTGPTGSGKTTTLYSLLNRLNQDDTKILTAEDPIEFNFRGINQVPVKDSVGMTFAAALKAFLRQDPDIIMVGEIRDITTAEIAIKAAMTGHLVFSTLHTNDCPSTIGRLIDIGIPSYMLASAVTMVLSQRLGRRLCPECKQEVTGYDPNELELYGFNKKEIPKLKIMGPKGCAHCNGTGYKGRVGLYELMEVTDEVAKAINANVPEDQLRKLAVQEGMVTLRDAGLEKVRQGVTSLDEVLKKTTITKEALPAYLVNPDIEKYEDKDVIIREGNNDIDFFKLVKGAVYVVKGGKKIAEITEPGEYFGEMAAITGEARTASIVSKGRSEVKRFPGDKLLEVIEKYPDVANHLFGVLANRLDHANKLLLKTAAQKTDKH</sequence>
<evidence type="ECO:0000259" key="6">
    <source>
        <dbReference type="PROSITE" id="PS50042"/>
    </source>
</evidence>
<dbReference type="RefSeq" id="WP_080803556.1">
    <property type="nucleotide sequence ID" value="NZ_LT828544.1"/>
</dbReference>
<accession>A0A1W1HL60</accession>
<dbReference type="Pfam" id="PF00437">
    <property type="entry name" value="T2SSE"/>
    <property type="match status" value="1"/>
</dbReference>
<dbReference type="InterPro" id="IPR013374">
    <property type="entry name" value="ATPase_typ4_pilus-assembl_PilB"/>
</dbReference>
<dbReference type="InterPro" id="IPR037257">
    <property type="entry name" value="T2SS_E_N_sf"/>
</dbReference>
<dbReference type="Gene3D" id="3.30.300.160">
    <property type="entry name" value="Type II secretion system, protein E, N-terminal domain"/>
    <property type="match status" value="1"/>
</dbReference>
<dbReference type="SMART" id="SM00382">
    <property type="entry name" value="AAA"/>
    <property type="match status" value="1"/>
</dbReference>
<evidence type="ECO:0000256" key="3">
    <source>
        <dbReference type="ARBA" id="ARBA00022490"/>
    </source>
</evidence>
<keyword evidence="3" id="KW-0963">Cytoplasm</keyword>
<dbReference type="SMART" id="SM00100">
    <property type="entry name" value="cNMP"/>
    <property type="match status" value="1"/>
</dbReference>
<dbReference type="Gene3D" id="3.40.50.300">
    <property type="entry name" value="P-loop containing nucleotide triphosphate hydrolases"/>
    <property type="match status" value="1"/>
</dbReference>
<evidence type="ECO:0000313" key="7">
    <source>
        <dbReference type="EMBL" id="SLM33247.1"/>
    </source>
</evidence>
<dbReference type="EMBL" id="FWEV01000344">
    <property type="protein sequence ID" value="SLM33247.1"/>
    <property type="molecule type" value="Genomic_DNA"/>
</dbReference>
<reference evidence="7 8" key="1">
    <citation type="submission" date="2017-03" db="EMBL/GenBank/DDBJ databases">
        <authorList>
            <person name="Afonso C.L."/>
            <person name="Miller P.J."/>
            <person name="Scott M.A."/>
            <person name="Spackman E."/>
            <person name="Goraichik I."/>
            <person name="Dimitrov K.M."/>
            <person name="Suarez D.L."/>
            <person name="Swayne D.E."/>
        </authorList>
    </citation>
    <scope>NUCLEOTIDE SEQUENCE [LARGE SCALE GENOMIC DNA]</scope>
    <source>
        <strain evidence="7">PRJEB14757</strain>
    </source>
</reference>
<dbReference type="GO" id="GO:0009297">
    <property type="term" value="P:pilus assembly"/>
    <property type="evidence" value="ECO:0007669"/>
    <property type="project" value="InterPro"/>
</dbReference>
<evidence type="ECO:0000256" key="5">
    <source>
        <dbReference type="ARBA" id="ARBA00022840"/>
    </source>
</evidence>
<dbReference type="PROSITE" id="PS00662">
    <property type="entry name" value="T2SP_E"/>
    <property type="match status" value="1"/>
</dbReference>
<dbReference type="GO" id="GO:0005886">
    <property type="term" value="C:plasma membrane"/>
    <property type="evidence" value="ECO:0007669"/>
    <property type="project" value="TreeGrafter"/>
</dbReference>
<dbReference type="SUPFAM" id="SSF51206">
    <property type="entry name" value="cAMP-binding domain-like"/>
    <property type="match status" value="1"/>
</dbReference>
<dbReference type="Pfam" id="PF05157">
    <property type="entry name" value="MshEN"/>
    <property type="match status" value="1"/>
</dbReference>
<proteinExistence type="inferred from homology"/>
<organism evidence="7 8">
    <name type="scientific">Desulfamplus magnetovallimortis</name>
    <dbReference type="NCBI Taxonomy" id="1246637"/>
    <lineage>
        <taxon>Bacteria</taxon>
        <taxon>Pseudomonadati</taxon>
        <taxon>Thermodesulfobacteriota</taxon>
        <taxon>Desulfobacteria</taxon>
        <taxon>Desulfobacterales</taxon>
        <taxon>Desulfobacteraceae</taxon>
        <taxon>Desulfamplus</taxon>
    </lineage>
</organism>
<evidence type="ECO:0000256" key="1">
    <source>
        <dbReference type="ARBA" id="ARBA00004496"/>
    </source>
</evidence>
<dbReference type="CDD" id="cd00038">
    <property type="entry name" value="CAP_ED"/>
    <property type="match status" value="1"/>
</dbReference>
<dbReference type="NCBIfam" id="TIGR02538">
    <property type="entry name" value="type_IV_pilB"/>
    <property type="match status" value="1"/>
</dbReference>
<name>A0A1W1HL60_9BACT</name>
<dbReference type="Proteomes" id="UP000191931">
    <property type="component" value="Unassembled WGS sequence"/>
</dbReference>
<dbReference type="GO" id="GO:0016887">
    <property type="term" value="F:ATP hydrolysis activity"/>
    <property type="evidence" value="ECO:0007669"/>
    <property type="project" value="InterPro"/>
</dbReference>
<dbReference type="Gene3D" id="2.60.120.10">
    <property type="entry name" value="Jelly Rolls"/>
    <property type="match status" value="1"/>
</dbReference>
<evidence type="ECO:0000313" key="8">
    <source>
        <dbReference type="Proteomes" id="UP000191931"/>
    </source>
</evidence>
<dbReference type="GO" id="GO:0005737">
    <property type="term" value="C:cytoplasm"/>
    <property type="evidence" value="ECO:0007669"/>
    <property type="project" value="UniProtKB-SubCell"/>
</dbReference>
<gene>
    <name evidence="7" type="primary">pilB</name>
    <name evidence="7" type="ORF">MTBBW1_970027</name>
</gene>
<keyword evidence="4" id="KW-0547">Nucleotide-binding</keyword>
<evidence type="ECO:0000256" key="4">
    <source>
        <dbReference type="ARBA" id="ARBA00022741"/>
    </source>
</evidence>
<dbReference type="InterPro" id="IPR027417">
    <property type="entry name" value="P-loop_NTPase"/>
</dbReference>
<dbReference type="FunFam" id="3.30.450.90:FF:000001">
    <property type="entry name" value="Type II secretion system ATPase GspE"/>
    <property type="match status" value="1"/>
</dbReference>